<dbReference type="AlphaFoldDB" id="A6VLV2"/>
<protein>
    <recommendedName>
        <fullName evidence="3">Lipoprotein</fullName>
    </recommendedName>
</protein>
<evidence type="ECO:0008006" key="3">
    <source>
        <dbReference type="Google" id="ProtNLM"/>
    </source>
</evidence>
<evidence type="ECO:0000313" key="1">
    <source>
        <dbReference type="EMBL" id="ABR73949.1"/>
    </source>
</evidence>
<name>A6VLV2_ACTSZ</name>
<proteinExistence type="predicted"/>
<keyword evidence="2" id="KW-1185">Reference proteome</keyword>
<organism evidence="1 2">
    <name type="scientific">Actinobacillus succinogenes (strain ATCC 55618 / DSM 22257 / CCUG 43843 / 130Z)</name>
    <dbReference type="NCBI Taxonomy" id="339671"/>
    <lineage>
        <taxon>Bacteria</taxon>
        <taxon>Pseudomonadati</taxon>
        <taxon>Pseudomonadota</taxon>
        <taxon>Gammaproteobacteria</taxon>
        <taxon>Pasteurellales</taxon>
        <taxon>Pasteurellaceae</taxon>
        <taxon>Actinobacillus</taxon>
    </lineage>
</organism>
<dbReference type="STRING" id="339671.Asuc_0574"/>
<dbReference type="PROSITE" id="PS51257">
    <property type="entry name" value="PROKAR_LIPOPROTEIN"/>
    <property type="match status" value="1"/>
</dbReference>
<dbReference type="EMBL" id="CP000746">
    <property type="protein sequence ID" value="ABR73949.1"/>
    <property type="molecule type" value="Genomic_DNA"/>
</dbReference>
<dbReference type="OrthoDB" id="5690458at2"/>
<dbReference type="KEGG" id="asu:Asuc_0574"/>
<dbReference type="Proteomes" id="UP000001114">
    <property type="component" value="Chromosome"/>
</dbReference>
<evidence type="ECO:0000313" key="2">
    <source>
        <dbReference type="Proteomes" id="UP000001114"/>
    </source>
</evidence>
<dbReference type="HOGENOM" id="CLU_121375_0_0_6"/>
<gene>
    <name evidence="1" type="ordered locus">Asuc_0574</name>
</gene>
<dbReference type="eggNOG" id="ENOG502ZDNW">
    <property type="taxonomic scope" value="Bacteria"/>
</dbReference>
<accession>A6VLV2</accession>
<sequence>MNKILTFFLTALLTGCVSSTTYKTESESQPTLQLQVPKTLKHNGKTYYLKKQVDLGPVARYLYFDKNESAKNWNSLIEVFFDKDESRTLADRIELREKSFAVSGIKHFNLTEKDPYLYSFVIHSPSEKFNNWQINVAKGKNVADCGFVQYQYSQIMPNTRKLAKMSNVKLIGYLKKYAVDKEMTYLATRDWDWKCTK</sequence>
<reference evidence="2" key="1">
    <citation type="journal article" date="2010" name="BMC Genomics">
        <title>A genomic perspective on the potential of Actinobacillus succinogenes for industrial succinate production.</title>
        <authorList>
            <person name="McKinlay J.B."/>
            <person name="Laivenieks M."/>
            <person name="Schindler B.D."/>
            <person name="McKinlay A.A."/>
            <person name="Siddaramappa S."/>
            <person name="Challacombe J.F."/>
            <person name="Lowry S.R."/>
            <person name="Clum A."/>
            <person name="Lapidus A.L."/>
            <person name="Burkhart K.B."/>
            <person name="Harkins V."/>
            <person name="Vieille C."/>
        </authorList>
    </citation>
    <scope>NUCLEOTIDE SEQUENCE [LARGE SCALE GENOMIC DNA]</scope>
    <source>
        <strain evidence="2">ATCC 55618 / DSM 22257 / CCUG 43843 / 130Z</strain>
    </source>
</reference>
<dbReference type="RefSeq" id="WP_012072329.1">
    <property type="nucleotide sequence ID" value="NC_009655.1"/>
</dbReference>